<dbReference type="SMART" id="SM00256">
    <property type="entry name" value="FBOX"/>
    <property type="match status" value="1"/>
</dbReference>
<reference evidence="3" key="1">
    <citation type="submission" date="2024-06" db="EMBL/GenBank/DDBJ databases">
        <title>Multi-omics analyses provide insights into the biosynthesis of the anticancer antibiotic pleurotin in Hohenbuehelia grisea.</title>
        <authorList>
            <person name="Weaver J.A."/>
            <person name="Alberti F."/>
        </authorList>
    </citation>
    <scope>NUCLEOTIDE SEQUENCE [LARGE SCALE GENOMIC DNA]</scope>
    <source>
        <strain evidence="3">T-177</strain>
    </source>
</reference>
<dbReference type="InterPro" id="IPR013087">
    <property type="entry name" value="Znf_C2H2_type"/>
</dbReference>
<evidence type="ECO:0000259" key="1">
    <source>
        <dbReference type="PROSITE" id="PS50181"/>
    </source>
</evidence>
<evidence type="ECO:0000313" key="2">
    <source>
        <dbReference type="EMBL" id="KAL0950792.1"/>
    </source>
</evidence>
<protein>
    <recommendedName>
        <fullName evidence="1">F-box domain-containing protein</fullName>
    </recommendedName>
</protein>
<dbReference type="InterPro" id="IPR001810">
    <property type="entry name" value="F-box_dom"/>
</dbReference>
<dbReference type="EMBL" id="JASNQZ010000011">
    <property type="protein sequence ID" value="KAL0950792.1"/>
    <property type="molecule type" value="Genomic_DNA"/>
</dbReference>
<dbReference type="Proteomes" id="UP001556367">
    <property type="component" value="Unassembled WGS sequence"/>
</dbReference>
<gene>
    <name evidence="2" type="ORF">HGRIS_007558</name>
</gene>
<dbReference type="SUPFAM" id="SSF81383">
    <property type="entry name" value="F-box domain"/>
    <property type="match status" value="1"/>
</dbReference>
<dbReference type="PROSITE" id="PS50181">
    <property type="entry name" value="FBOX"/>
    <property type="match status" value="1"/>
</dbReference>
<proteinExistence type="predicted"/>
<sequence length="696" mass="79478">MDFIDLPFDALYQIFDSVESDDLLNLAKTCSVLRDLICSPDMGPLWMRAYRRDIDLPPPPPGMSQDSWDVLIFCDSKCEKGGETCIMVPFYRRFCVDCVKHTDTFTSKTALLESIGGGEIIPLLPYVITRGMDHDSEEEDTDEEYDDASPYVPNVKPYIGDGDCKRYYLSDDVKRVRNTLNAFKAKIRAGDKDAMHEMKEFQTSSSLLAKSLAKYNREFRGWLKAQILKRREAFVFQQGPIVFKSNSSASSALSRLSQKYDKEDFSYRWFLARPTIETHYKLNDREWARIGPDIEEEVRNNRDGRLLHKRLEIVQERMPVIHRLFTAFKEELPPLEVMDMPSSVQLSQWWPTLKALLDASHDETRESEFRDVFDGLAPELGRQRQQRRISLASLLPQVGVAPESLALATSVFTCRACVSDKDSEPSPHNYAGPLISWEAIRQHRCKALDSWNAPDFWKQLGYQIVCQPLLDIWGGPSVSTSLNYNPRGAAAVKSLAELVRLDPASAVPRDFDRIDARFVCAHCPMVSVSSRPKGKAAMSWRKCVLHWVQVDHGEEEPPRWDMLASAAAADIRRREVGYSMSNDGVWRCNHPACNQSAPILATMRNHLRLKHGVVDAQEDRDMFFALSFCAKPRQVVIHLELPQYQCCRCLPPKCADHIFHLRYMTQHLRDVHSIDGPEENADYRAVELLVPQGEAL</sequence>
<comment type="caution">
    <text evidence="2">The sequence shown here is derived from an EMBL/GenBank/DDBJ whole genome shotgun (WGS) entry which is preliminary data.</text>
</comment>
<organism evidence="2 3">
    <name type="scientific">Hohenbuehelia grisea</name>
    <dbReference type="NCBI Taxonomy" id="104357"/>
    <lineage>
        <taxon>Eukaryota</taxon>
        <taxon>Fungi</taxon>
        <taxon>Dikarya</taxon>
        <taxon>Basidiomycota</taxon>
        <taxon>Agaricomycotina</taxon>
        <taxon>Agaricomycetes</taxon>
        <taxon>Agaricomycetidae</taxon>
        <taxon>Agaricales</taxon>
        <taxon>Pleurotineae</taxon>
        <taxon>Pleurotaceae</taxon>
        <taxon>Hohenbuehelia</taxon>
    </lineage>
</organism>
<dbReference type="InterPro" id="IPR036047">
    <property type="entry name" value="F-box-like_dom_sf"/>
</dbReference>
<dbReference type="PROSITE" id="PS00028">
    <property type="entry name" value="ZINC_FINGER_C2H2_1"/>
    <property type="match status" value="1"/>
</dbReference>
<accession>A0ABR3J5L1</accession>
<evidence type="ECO:0000313" key="3">
    <source>
        <dbReference type="Proteomes" id="UP001556367"/>
    </source>
</evidence>
<dbReference type="Pfam" id="PF00646">
    <property type="entry name" value="F-box"/>
    <property type="match status" value="1"/>
</dbReference>
<feature type="domain" description="F-box" evidence="1">
    <location>
        <begin position="1"/>
        <end position="49"/>
    </location>
</feature>
<keyword evidence="3" id="KW-1185">Reference proteome</keyword>
<name>A0ABR3J5L1_9AGAR</name>